<dbReference type="InterPro" id="IPR003111">
    <property type="entry name" value="Lon_prtase_N"/>
</dbReference>
<dbReference type="SUPFAM" id="SSF57850">
    <property type="entry name" value="RING/U-box"/>
    <property type="match status" value="1"/>
</dbReference>
<evidence type="ECO:0008006" key="10">
    <source>
        <dbReference type="Google" id="ProtNLM"/>
    </source>
</evidence>
<dbReference type="PANTHER" id="PTHR23327">
    <property type="entry name" value="RING FINGER PROTEIN 127"/>
    <property type="match status" value="1"/>
</dbReference>
<dbReference type="EMBL" id="KQ086174">
    <property type="protein sequence ID" value="KLO06902.1"/>
    <property type="molecule type" value="Genomic_DNA"/>
</dbReference>
<accession>A0A0H2R6F5</accession>
<keyword evidence="1" id="KW-0479">Metal-binding</keyword>
<evidence type="ECO:0000313" key="8">
    <source>
        <dbReference type="EMBL" id="KLO06902.1"/>
    </source>
</evidence>
<feature type="region of interest" description="Disordered" evidence="5">
    <location>
        <begin position="57"/>
        <end position="120"/>
    </location>
</feature>
<dbReference type="InParanoid" id="A0A0H2R6F5"/>
<protein>
    <recommendedName>
        <fullName evidence="10">LON-domain-containing protein</fullName>
    </recommendedName>
</protein>
<dbReference type="InterPro" id="IPR015947">
    <property type="entry name" value="PUA-like_sf"/>
</dbReference>
<sequence length="648" mass="72888">MSDPPASTGNDAGEEPQSFDPRTTFGPLLFCLACDPPALLVAPTTLHCGHTVCARHVRSPDNDHENGNEDREQPSSSSSRMQQLPSTLSRILSPNPTQQPMLPPPPQAPPDPANVNGQLPPMPTCPIPNCRQAFALGNNLSTRINIPPNSTVAYYPPIQQQQIAHDLLQQRVTVPDPRIDVSVSRVLGLLDRTDHWLADVEEQNGVVRVRGDNEHESGDESDVDEDRCKLLEEGGSLPSAADGQGHAGPSSLRRRRRRPPSPDDDAREDTRSNSGHSSSSRPRKRPRRQSVTTDPDSFSNPRFTARTTHRPRSPDHSNHAPPRTREGAEERFHKELTEQLTCEICFILLYEPVTTPCQHTFCARCLHRSLDHDSRCPLCRQNLPPFSFFQDHPYNKVLLSILVKAFPEQYLERARAIEAEERDARLDTPIFVFQLSFPGTPTLLHFYEPRYRLMLRRCLESPNPCFGMIMHPRPGAPAGSEFGTMLEIRSVQMLPDGRSIVETWGSYRFRIMERSTLDGYMVGRIERIDDVPVELEDEAERSIAALRASGVQAVATSRPTALPPSNNELIAICHAFLEQLRNGTAPWVVQRLNSTYGPMPADPSDFSFWMALVLPIDDHEKAKLLPIKSYRLRLRLVVHWIEQLNSNW</sequence>
<reference evidence="8 9" key="1">
    <citation type="submission" date="2015-04" db="EMBL/GenBank/DDBJ databases">
        <title>Complete genome sequence of Schizopora paradoxa KUC8140, a cosmopolitan wood degrader in East Asia.</title>
        <authorList>
            <consortium name="DOE Joint Genome Institute"/>
            <person name="Min B."/>
            <person name="Park H."/>
            <person name="Jang Y."/>
            <person name="Kim J.-J."/>
            <person name="Kim K.H."/>
            <person name="Pangilinan J."/>
            <person name="Lipzen A."/>
            <person name="Riley R."/>
            <person name="Grigoriev I.V."/>
            <person name="Spatafora J.W."/>
            <person name="Choi I.-G."/>
        </authorList>
    </citation>
    <scope>NUCLEOTIDE SEQUENCE [LARGE SCALE GENOMIC DNA]</scope>
    <source>
        <strain evidence="8 9">KUC8140</strain>
    </source>
</reference>
<evidence type="ECO:0000259" key="6">
    <source>
        <dbReference type="PROSITE" id="PS50089"/>
    </source>
</evidence>
<dbReference type="SMART" id="SM00184">
    <property type="entry name" value="RING"/>
    <property type="match status" value="1"/>
</dbReference>
<evidence type="ECO:0000256" key="5">
    <source>
        <dbReference type="SAM" id="MobiDB-lite"/>
    </source>
</evidence>
<dbReference type="Gene3D" id="2.30.130.40">
    <property type="entry name" value="LON domain-like"/>
    <property type="match status" value="1"/>
</dbReference>
<feature type="domain" description="Lon N-terminal" evidence="7">
    <location>
        <begin position="415"/>
        <end position="645"/>
    </location>
</feature>
<dbReference type="AlphaFoldDB" id="A0A0H2R6F5"/>
<evidence type="ECO:0000256" key="3">
    <source>
        <dbReference type="ARBA" id="ARBA00022833"/>
    </source>
</evidence>
<feature type="compositionally biased region" description="Basic and acidic residues" evidence="5">
    <location>
        <begin position="312"/>
        <end position="328"/>
    </location>
</feature>
<dbReference type="Proteomes" id="UP000053477">
    <property type="component" value="Unassembled WGS sequence"/>
</dbReference>
<feature type="compositionally biased region" description="Basic and acidic residues" evidence="5">
    <location>
        <begin position="58"/>
        <end position="73"/>
    </location>
</feature>
<dbReference type="PROSITE" id="PS00518">
    <property type="entry name" value="ZF_RING_1"/>
    <property type="match status" value="1"/>
</dbReference>
<dbReference type="InterPro" id="IPR013083">
    <property type="entry name" value="Znf_RING/FYVE/PHD"/>
</dbReference>
<evidence type="ECO:0000256" key="1">
    <source>
        <dbReference type="ARBA" id="ARBA00022723"/>
    </source>
</evidence>
<feature type="domain" description="RING-type" evidence="6">
    <location>
        <begin position="342"/>
        <end position="380"/>
    </location>
</feature>
<dbReference type="OrthoDB" id="264917at2759"/>
<dbReference type="Gene3D" id="3.30.40.10">
    <property type="entry name" value="Zinc/RING finger domain, C3HC4 (zinc finger)"/>
    <property type="match status" value="1"/>
</dbReference>
<feature type="compositionally biased region" description="Polar residues" evidence="5">
    <location>
        <begin position="1"/>
        <end position="10"/>
    </location>
</feature>
<feature type="region of interest" description="Disordered" evidence="5">
    <location>
        <begin position="1"/>
        <end position="21"/>
    </location>
</feature>
<dbReference type="GO" id="GO:0008270">
    <property type="term" value="F:zinc ion binding"/>
    <property type="evidence" value="ECO:0007669"/>
    <property type="project" value="UniProtKB-KW"/>
</dbReference>
<dbReference type="CDD" id="cd16514">
    <property type="entry name" value="RING-HC_LONFs_rpt2"/>
    <property type="match status" value="1"/>
</dbReference>
<evidence type="ECO:0000259" key="7">
    <source>
        <dbReference type="PROSITE" id="PS51787"/>
    </source>
</evidence>
<dbReference type="InterPro" id="IPR046336">
    <property type="entry name" value="Lon_prtase_N_sf"/>
</dbReference>
<feature type="compositionally biased region" description="Pro residues" evidence="5">
    <location>
        <begin position="101"/>
        <end position="112"/>
    </location>
</feature>
<name>A0A0H2R6F5_9AGAM</name>
<dbReference type="PROSITE" id="PS50089">
    <property type="entry name" value="ZF_RING_2"/>
    <property type="match status" value="1"/>
</dbReference>
<keyword evidence="2 4" id="KW-0863">Zinc-finger</keyword>
<evidence type="ECO:0000313" key="9">
    <source>
        <dbReference type="Proteomes" id="UP000053477"/>
    </source>
</evidence>
<feature type="region of interest" description="Disordered" evidence="5">
    <location>
        <begin position="233"/>
        <end position="328"/>
    </location>
</feature>
<evidence type="ECO:0000256" key="2">
    <source>
        <dbReference type="ARBA" id="ARBA00022771"/>
    </source>
</evidence>
<feature type="compositionally biased region" description="Polar residues" evidence="5">
    <location>
        <begin position="291"/>
        <end position="306"/>
    </location>
</feature>
<dbReference type="InterPro" id="IPR001841">
    <property type="entry name" value="Znf_RING"/>
</dbReference>
<feature type="compositionally biased region" description="Polar residues" evidence="5">
    <location>
        <begin position="80"/>
        <end position="92"/>
    </location>
</feature>
<evidence type="ECO:0000256" key="4">
    <source>
        <dbReference type="PROSITE-ProRule" id="PRU00175"/>
    </source>
</evidence>
<keyword evidence="9" id="KW-1185">Reference proteome</keyword>
<dbReference type="Gene3D" id="1.20.58.1480">
    <property type="match status" value="1"/>
</dbReference>
<dbReference type="GO" id="GO:0061630">
    <property type="term" value="F:ubiquitin protein ligase activity"/>
    <property type="evidence" value="ECO:0007669"/>
    <property type="project" value="TreeGrafter"/>
</dbReference>
<dbReference type="Pfam" id="PF02190">
    <property type="entry name" value="LON_substr_bdg"/>
    <property type="match status" value="1"/>
</dbReference>
<dbReference type="PANTHER" id="PTHR23327:SF42">
    <property type="entry name" value="LON PEPTIDASE N-TERMINAL DOMAIN AND RING FINGER PROTEIN C14F5.10C"/>
    <property type="match status" value="1"/>
</dbReference>
<dbReference type="PROSITE" id="PS51787">
    <property type="entry name" value="LON_N"/>
    <property type="match status" value="1"/>
</dbReference>
<keyword evidence="3" id="KW-0862">Zinc</keyword>
<proteinExistence type="predicted"/>
<dbReference type="SUPFAM" id="SSF88697">
    <property type="entry name" value="PUA domain-like"/>
    <property type="match status" value="1"/>
</dbReference>
<dbReference type="InterPro" id="IPR017907">
    <property type="entry name" value="Znf_RING_CS"/>
</dbReference>
<dbReference type="Pfam" id="PF13923">
    <property type="entry name" value="zf-C3HC4_2"/>
    <property type="match status" value="1"/>
</dbReference>
<dbReference type="STRING" id="27342.A0A0H2R6F5"/>
<gene>
    <name evidence="8" type="ORF">SCHPADRAFT_909958</name>
</gene>
<dbReference type="SMART" id="SM00464">
    <property type="entry name" value="LON"/>
    <property type="match status" value="1"/>
</dbReference>
<organism evidence="8 9">
    <name type="scientific">Schizopora paradoxa</name>
    <dbReference type="NCBI Taxonomy" id="27342"/>
    <lineage>
        <taxon>Eukaryota</taxon>
        <taxon>Fungi</taxon>
        <taxon>Dikarya</taxon>
        <taxon>Basidiomycota</taxon>
        <taxon>Agaricomycotina</taxon>
        <taxon>Agaricomycetes</taxon>
        <taxon>Hymenochaetales</taxon>
        <taxon>Schizoporaceae</taxon>
        <taxon>Schizopora</taxon>
    </lineage>
</organism>